<dbReference type="SUPFAM" id="SSF56801">
    <property type="entry name" value="Acetyl-CoA synthetase-like"/>
    <property type="match status" value="1"/>
</dbReference>
<dbReference type="GO" id="GO:0070013">
    <property type="term" value="C:intracellular organelle lumen"/>
    <property type="evidence" value="ECO:0007669"/>
    <property type="project" value="UniProtKB-ARBA"/>
</dbReference>
<organism evidence="5 6">
    <name type="scientific">Litchfieldella anticariensis (strain DSM 16096 / CECT 5854 / CIP 108499 / LMG 22089 / FP35)</name>
    <name type="common">Halomonas anticariensis</name>
    <dbReference type="NCBI Taxonomy" id="1121939"/>
    <lineage>
        <taxon>Bacteria</taxon>
        <taxon>Pseudomonadati</taxon>
        <taxon>Pseudomonadota</taxon>
        <taxon>Gammaproteobacteria</taxon>
        <taxon>Oceanospirillales</taxon>
        <taxon>Halomonadaceae</taxon>
        <taxon>Litchfieldella</taxon>
    </lineage>
</organism>
<dbReference type="PANTHER" id="PTHR43347">
    <property type="entry name" value="ACYL-COA SYNTHETASE"/>
    <property type="match status" value="1"/>
</dbReference>
<dbReference type="FunFam" id="3.30.300.30:FF:000017">
    <property type="entry name" value="Acyl-CoA synthetase short-chain family member 3"/>
    <property type="match status" value="1"/>
</dbReference>
<evidence type="ECO:0000313" key="6">
    <source>
        <dbReference type="Proteomes" id="UP000014463"/>
    </source>
</evidence>
<dbReference type="CDD" id="cd05967">
    <property type="entry name" value="PrpE"/>
    <property type="match status" value="1"/>
</dbReference>
<dbReference type="RefSeq" id="WP_016415206.1">
    <property type="nucleotide sequence ID" value="NZ_AUAB01000001.1"/>
</dbReference>
<evidence type="ECO:0000313" key="5">
    <source>
        <dbReference type="EMBL" id="EPC04469.1"/>
    </source>
</evidence>
<feature type="domain" description="AMP-dependent synthetase/ligase" evidence="2">
    <location>
        <begin position="95"/>
        <end position="472"/>
    </location>
</feature>
<keyword evidence="6" id="KW-1185">Reference proteome</keyword>
<dbReference type="InterPro" id="IPR045851">
    <property type="entry name" value="AMP-bd_C_sf"/>
</dbReference>
<dbReference type="Pfam" id="PF16177">
    <property type="entry name" value="ACAS_N"/>
    <property type="match status" value="1"/>
</dbReference>
<dbReference type="PANTHER" id="PTHR43347:SF3">
    <property type="entry name" value="ACYL-COA SYNTHETASE SHORT-CHAIN FAMILY MEMBER 3, MITOCHONDRIAL"/>
    <property type="match status" value="1"/>
</dbReference>
<dbReference type="InterPro" id="IPR042099">
    <property type="entry name" value="ANL_N_sf"/>
</dbReference>
<dbReference type="eggNOG" id="COG0365">
    <property type="taxonomic scope" value="Bacteria"/>
</dbReference>
<name>S2L9F2_LITA3</name>
<comment type="similarity">
    <text evidence="1">Belongs to the ATP-dependent AMP-binding enzyme family.</text>
</comment>
<dbReference type="Gene3D" id="3.40.50.12780">
    <property type="entry name" value="N-terminal domain of ligase-like"/>
    <property type="match status" value="1"/>
</dbReference>
<protein>
    <submittedName>
        <fullName evidence="5">Acyl-CoA synthetase</fullName>
    </submittedName>
</protein>
<evidence type="ECO:0000256" key="1">
    <source>
        <dbReference type="ARBA" id="ARBA00006432"/>
    </source>
</evidence>
<dbReference type="PROSITE" id="PS00455">
    <property type="entry name" value="AMP_BINDING"/>
    <property type="match status" value="1"/>
</dbReference>
<sequence length="662" mass="72976">MLYSVNNQQSGCRHPSRILGRQLGTVMSSYKNEYRQSIEHPEIFWAEQAKRIPWFVSPQTILEYDDQGHARWFVDGEMNTCHAALDHHVESGRGEQAAILWDSPVTGAKRQLSYREMRDQVAMFAGALAELGVEKGDRVVIYMPMVPEALIAMYACARLGAVHSVVFGGFAPHELAVRIEDAEPRVVIAASCGVEVDRVIPYKPIVDEALRTSRHQPDATVILQRDQLHAELGEGDHEWQALVDAAKPVPCVPVKATDPLYILYTSGTTGKPKGVVRDNGGHAVALYYSMETIYDMAPDEVFFSASDVGWVVGHSYIVYGPLLRGCTTLVYEGKPVRTPNAGAFWRLIEEYRVKTFFTAPTAFRAIKKEDPDGQWLAKHDISSLKALFLAGERLDPPTFHWLEDLLSVPIVDHWWQTETGWPIVANLQGLEAMPIKAGSATVAVPGFDVQVLNRDGESAAANEQGSVVIREPMPPGCLAGIWRDPQRFHGAYMAAFPGYYLTGDGGYFDDEGYLFIMGRTDDVINIAGHRLSTGEMEEVLGAHPVVAECAVIGIHDALKGQVPVGLVIPKDSFSGDEVALEEELIALVRQKIGAIACFKQVLVVSRLPKTRSGKILRKLLRHIADGKEYGVPSTIDDPTSLEHVRDAMCARDVGQATDARQV</sequence>
<dbReference type="Gene3D" id="3.30.300.30">
    <property type="match status" value="1"/>
</dbReference>
<comment type="caution">
    <text evidence="5">The sequence shown here is derived from an EMBL/GenBank/DDBJ whole genome shotgun (WGS) entry which is preliminary data.</text>
</comment>
<gene>
    <name evidence="5" type="ORF">L861_03860</name>
</gene>
<dbReference type="GO" id="GO:0050218">
    <property type="term" value="F:propionate-CoA ligase activity"/>
    <property type="evidence" value="ECO:0007669"/>
    <property type="project" value="TreeGrafter"/>
</dbReference>
<dbReference type="NCBIfam" id="NF001208">
    <property type="entry name" value="PRK00174.1"/>
    <property type="match status" value="1"/>
</dbReference>
<evidence type="ECO:0000259" key="4">
    <source>
        <dbReference type="Pfam" id="PF16177"/>
    </source>
</evidence>
<dbReference type="AlphaFoldDB" id="S2L9F2"/>
<dbReference type="Pfam" id="PF13193">
    <property type="entry name" value="AMP-binding_C"/>
    <property type="match status" value="1"/>
</dbReference>
<dbReference type="EMBL" id="ASTJ01000011">
    <property type="protein sequence ID" value="EPC04469.1"/>
    <property type="molecule type" value="Genomic_DNA"/>
</dbReference>
<dbReference type="Pfam" id="PF00501">
    <property type="entry name" value="AMP-binding"/>
    <property type="match status" value="1"/>
</dbReference>
<evidence type="ECO:0000259" key="3">
    <source>
        <dbReference type="Pfam" id="PF13193"/>
    </source>
</evidence>
<feature type="domain" description="AMP-binding enzyme C-terminal" evidence="3">
    <location>
        <begin position="535"/>
        <end position="614"/>
    </location>
</feature>
<dbReference type="InterPro" id="IPR032387">
    <property type="entry name" value="ACAS_N"/>
</dbReference>
<dbReference type="STRING" id="1121939.L861_03860"/>
<dbReference type="FunFam" id="3.40.50.12780:FF:000011">
    <property type="entry name" value="Acetyl-coenzyme A synthetase 2-like, mitochondrial"/>
    <property type="match status" value="1"/>
</dbReference>
<proteinExistence type="inferred from homology"/>
<dbReference type="InterPro" id="IPR025110">
    <property type="entry name" value="AMP-bd_C"/>
</dbReference>
<dbReference type="InterPro" id="IPR000873">
    <property type="entry name" value="AMP-dep_synth/lig_dom"/>
</dbReference>
<dbReference type="PATRIC" id="fig|1121939.11.peg.727"/>
<accession>S2L9F2</accession>
<dbReference type="InterPro" id="IPR020845">
    <property type="entry name" value="AMP-binding_CS"/>
</dbReference>
<evidence type="ECO:0000259" key="2">
    <source>
        <dbReference type="Pfam" id="PF00501"/>
    </source>
</evidence>
<dbReference type="Proteomes" id="UP000014463">
    <property type="component" value="Unassembled WGS sequence"/>
</dbReference>
<reference evidence="5 6" key="1">
    <citation type="journal article" date="2013" name="Genome Announc.">
        <title>Draft genome sequence of the moderately halophilic gammaproteobacterium Halomonas anticariensis FP35.</title>
        <authorList>
            <person name="Tahrioui A."/>
            <person name="Quesada E."/>
            <person name="Llamas I."/>
        </authorList>
    </citation>
    <scope>NUCLEOTIDE SEQUENCE [LARGE SCALE GENOMIC DNA]</scope>
    <source>
        <strain evidence="6">DSM 16096 / CECT 5854 / LMG 22089 / FP35</strain>
    </source>
</reference>
<feature type="domain" description="Acetyl-coenzyme A synthetase N-terminal" evidence="4">
    <location>
        <begin position="30"/>
        <end position="84"/>
    </location>
</feature>